<dbReference type="EMBL" id="JACGCM010002554">
    <property type="protein sequence ID" value="KAF6138712.1"/>
    <property type="molecule type" value="Genomic_DNA"/>
</dbReference>
<gene>
    <name evidence="2" type="ORF">GIB67_040844</name>
</gene>
<dbReference type="PANTHER" id="PTHR36890">
    <property type="entry name" value="PROTEIN CYCLOPS"/>
    <property type="match status" value="1"/>
</dbReference>
<dbReference type="PANTHER" id="PTHR36890:SF1">
    <property type="entry name" value="PROTEIN CYCLOPS"/>
    <property type="match status" value="1"/>
</dbReference>
<reference evidence="2 3" key="1">
    <citation type="journal article" date="2020" name="IScience">
        <title>Genome Sequencing of the Endangered Kingdonia uniflora (Circaeasteraceae, Ranunculales) Reveals Potential Mechanisms of Evolutionary Specialization.</title>
        <authorList>
            <person name="Sun Y."/>
            <person name="Deng T."/>
            <person name="Zhang A."/>
            <person name="Moore M.J."/>
            <person name="Landis J.B."/>
            <person name="Lin N."/>
            <person name="Zhang H."/>
            <person name="Zhang X."/>
            <person name="Huang J."/>
            <person name="Zhang X."/>
            <person name="Sun H."/>
            <person name="Wang H."/>
        </authorList>
    </citation>
    <scope>NUCLEOTIDE SEQUENCE [LARGE SCALE GENOMIC DNA]</scope>
    <source>
        <strain evidence="2">TB1705</strain>
        <tissue evidence="2">Leaf</tissue>
    </source>
</reference>
<dbReference type="GO" id="GO:0043565">
    <property type="term" value="F:sequence-specific DNA binding"/>
    <property type="evidence" value="ECO:0007669"/>
    <property type="project" value="InterPro"/>
</dbReference>
<dbReference type="GO" id="GO:0005634">
    <property type="term" value="C:nucleus"/>
    <property type="evidence" value="ECO:0007669"/>
    <property type="project" value="InterPro"/>
</dbReference>
<name>A0A7J7L801_9MAGN</name>
<keyword evidence="1" id="KW-0175">Coiled coil</keyword>
<dbReference type="Proteomes" id="UP000541444">
    <property type="component" value="Unassembled WGS sequence"/>
</dbReference>
<organism evidence="2 3">
    <name type="scientific">Kingdonia uniflora</name>
    <dbReference type="NCBI Taxonomy" id="39325"/>
    <lineage>
        <taxon>Eukaryota</taxon>
        <taxon>Viridiplantae</taxon>
        <taxon>Streptophyta</taxon>
        <taxon>Embryophyta</taxon>
        <taxon>Tracheophyta</taxon>
        <taxon>Spermatophyta</taxon>
        <taxon>Magnoliopsida</taxon>
        <taxon>Ranunculales</taxon>
        <taxon>Circaeasteraceae</taxon>
        <taxon>Kingdonia</taxon>
    </lineage>
</organism>
<feature type="coiled-coil region" evidence="1">
    <location>
        <begin position="232"/>
        <end position="280"/>
    </location>
</feature>
<evidence type="ECO:0000313" key="3">
    <source>
        <dbReference type="Proteomes" id="UP000541444"/>
    </source>
</evidence>
<accession>A0A7J7L801</accession>
<comment type="caution">
    <text evidence="2">The sequence shown here is derived from an EMBL/GenBank/DDBJ whole genome shotgun (WGS) entry which is preliminary data.</text>
</comment>
<keyword evidence="3" id="KW-1185">Reference proteome</keyword>
<evidence type="ECO:0000313" key="2">
    <source>
        <dbReference type="EMBL" id="KAF6138712.1"/>
    </source>
</evidence>
<sequence length="294" mass="32935">KRYAAQQNIQTSIGVEAAGINRTKQDFATTSNFCEASIGEILNEMETFMSPSNSSTSPFNTPIDAVSSAVNMLKGALERKKVGNNVDTEFGFYNAQEVLPNTSTDQLMIENCEPPFQLKDSETLQMFNGAMEVDIEDFVDRTNMIQLSSVSQKPSQSESSAAAPILSTGFEVCDGPTNTGQNPSVSESFRKQVGNGSLEYRSKTKAKRSYFLDFRMAEAKERDLTPAVPTDVQSILKRCENLEKEVRSLKLNLSFMNRKDSEQTKHIEDLQKQNEDLADESWYMLVILTFTRMF</sequence>
<feature type="non-terminal residue" evidence="2">
    <location>
        <position position="1"/>
    </location>
</feature>
<protein>
    <submittedName>
        <fullName evidence="2">Uncharacterized protein</fullName>
    </submittedName>
</protein>
<proteinExistence type="predicted"/>
<dbReference type="GO" id="GO:0036377">
    <property type="term" value="P:arbuscular mycorrhizal association"/>
    <property type="evidence" value="ECO:0007669"/>
    <property type="project" value="InterPro"/>
</dbReference>
<evidence type="ECO:0000256" key="1">
    <source>
        <dbReference type="SAM" id="Coils"/>
    </source>
</evidence>
<dbReference type="OrthoDB" id="1737017at2759"/>
<dbReference type="InterPro" id="IPR040036">
    <property type="entry name" value="CYCLOPS"/>
</dbReference>
<dbReference type="AlphaFoldDB" id="A0A7J7L801"/>